<name>A0ABS4GKZ8_9BACL</name>
<dbReference type="RefSeq" id="WP_209809041.1">
    <property type="nucleotide sequence ID" value="NZ_JAGGKT010000002.1"/>
</dbReference>
<dbReference type="PRINTS" id="PR00081">
    <property type="entry name" value="GDHRDH"/>
</dbReference>
<accession>A0ABS4GKZ8</accession>
<evidence type="ECO:0000256" key="1">
    <source>
        <dbReference type="ARBA" id="ARBA00006484"/>
    </source>
</evidence>
<dbReference type="PANTHER" id="PTHR42879:SF2">
    <property type="entry name" value="3-OXOACYL-[ACYL-CARRIER-PROTEIN] REDUCTASE FABG"/>
    <property type="match status" value="1"/>
</dbReference>
<dbReference type="SUPFAM" id="SSF51735">
    <property type="entry name" value="NAD(P)-binding Rossmann-fold domains"/>
    <property type="match status" value="1"/>
</dbReference>
<sequence length="256" mass="27739">MEKIAIVTGAGRGIGAETAKLLAKKNMAVAVLDLHEENAMEVASQIEWEGGQAFAFGCDVGKREDVEQAIAITERKWGTPLILVNNAGVGGPFHRVDEVDDEEWEWIMNTNVKSVFLFTRNLLPKMKQAGYGRIINVASIQGLLGSSYSSTYVASKHAMIGYTKTIAAEWGKYGITCNAICPGYVNTKLGVRQEDISDYYRRVMDKSPVKRVAEPLEIAALIGHLVGEHGGYINGASYTIDGGISAHVGITSDLTE</sequence>
<dbReference type="EMBL" id="JAGGKT010000002">
    <property type="protein sequence ID" value="MBP1930931.1"/>
    <property type="molecule type" value="Genomic_DNA"/>
</dbReference>
<dbReference type="InterPro" id="IPR002347">
    <property type="entry name" value="SDR_fam"/>
</dbReference>
<dbReference type="InterPro" id="IPR050259">
    <property type="entry name" value="SDR"/>
</dbReference>
<reference evidence="3 4" key="1">
    <citation type="submission" date="2021-03" db="EMBL/GenBank/DDBJ databases">
        <title>Genomic Encyclopedia of Type Strains, Phase IV (KMG-IV): sequencing the most valuable type-strain genomes for metagenomic binning, comparative biology and taxonomic classification.</title>
        <authorList>
            <person name="Goeker M."/>
        </authorList>
    </citation>
    <scope>NUCLEOTIDE SEQUENCE [LARGE SCALE GENOMIC DNA]</scope>
    <source>
        <strain evidence="3 4">DSM 24738</strain>
    </source>
</reference>
<proteinExistence type="inferred from homology"/>
<organism evidence="3 4">
    <name type="scientific">Ammoniphilus resinae</name>
    <dbReference type="NCBI Taxonomy" id="861532"/>
    <lineage>
        <taxon>Bacteria</taxon>
        <taxon>Bacillati</taxon>
        <taxon>Bacillota</taxon>
        <taxon>Bacilli</taxon>
        <taxon>Bacillales</taxon>
        <taxon>Paenibacillaceae</taxon>
        <taxon>Aneurinibacillus group</taxon>
        <taxon>Ammoniphilus</taxon>
    </lineage>
</organism>
<dbReference type="CDD" id="cd05233">
    <property type="entry name" value="SDR_c"/>
    <property type="match status" value="1"/>
</dbReference>
<dbReference type="NCBIfam" id="NF009466">
    <property type="entry name" value="PRK12826.1-2"/>
    <property type="match status" value="1"/>
</dbReference>
<protein>
    <submittedName>
        <fullName evidence="3">3-oxoacyl-[acyl-carrier protein] reductase</fullName>
        <ecNumber evidence="3">1.1.1.100</ecNumber>
    </submittedName>
</protein>
<comment type="similarity">
    <text evidence="1 2">Belongs to the short-chain dehydrogenases/reductases (SDR) family.</text>
</comment>
<gene>
    <name evidence="3" type="ORF">J2Z37_000928</name>
</gene>
<dbReference type="Gene3D" id="3.40.50.720">
    <property type="entry name" value="NAD(P)-binding Rossmann-like Domain"/>
    <property type="match status" value="1"/>
</dbReference>
<dbReference type="InterPro" id="IPR036291">
    <property type="entry name" value="NAD(P)-bd_dom_sf"/>
</dbReference>
<dbReference type="Proteomes" id="UP001519343">
    <property type="component" value="Unassembled WGS sequence"/>
</dbReference>
<evidence type="ECO:0000313" key="4">
    <source>
        <dbReference type="Proteomes" id="UP001519343"/>
    </source>
</evidence>
<dbReference type="PRINTS" id="PR00080">
    <property type="entry name" value="SDRFAMILY"/>
</dbReference>
<dbReference type="PROSITE" id="PS00061">
    <property type="entry name" value="ADH_SHORT"/>
    <property type="match status" value="1"/>
</dbReference>
<dbReference type="Pfam" id="PF00106">
    <property type="entry name" value="adh_short"/>
    <property type="match status" value="1"/>
</dbReference>
<dbReference type="GO" id="GO:0004316">
    <property type="term" value="F:3-oxoacyl-[acyl-carrier-protein] reductase (NADPH) activity"/>
    <property type="evidence" value="ECO:0007669"/>
    <property type="project" value="UniProtKB-EC"/>
</dbReference>
<keyword evidence="4" id="KW-1185">Reference proteome</keyword>
<keyword evidence="3" id="KW-0560">Oxidoreductase</keyword>
<dbReference type="InterPro" id="IPR020904">
    <property type="entry name" value="Sc_DH/Rdtase_CS"/>
</dbReference>
<comment type="caution">
    <text evidence="3">The sequence shown here is derived from an EMBL/GenBank/DDBJ whole genome shotgun (WGS) entry which is preliminary data.</text>
</comment>
<dbReference type="EC" id="1.1.1.100" evidence="3"/>
<dbReference type="PANTHER" id="PTHR42879">
    <property type="entry name" value="3-OXOACYL-(ACYL-CARRIER-PROTEIN) REDUCTASE"/>
    <property type="match status" value="1"/>
</dbReference>
<evidence type="ECO:0000256" key="2">
    <source>
        <dbReference type="RuleBase" id="RU000363"/>
    </source>
</evidence>
<evidence type="ECO:0000313" key="3">
    <source>
        <dbReference type="EMBL" id="MBP1930931.1"/>
    </source>
</evidence>